<evidence type="ECO:0000259" key="6">
    <source>
        <dbReference type="PROSITE" id="PS50968"/>
    </source>
</evidence>
<dbReference type="PROSITE" id="PS51826">
    <property type="entry name" value="PSBD"/>
    <property type="match status" value="1"/>
</dbReference>
<dbReference type="InterPro" id="IPR045257">
    <property type="entry name" value="E2/Pdx1"/>
</dbReference>
<dbReference type="InterPro" id="IPR036625">
    <property type="entry name" value="E3-bd_dom_sf"/>
</dbReference>
<dbReference type="SUPFAM" id="SSF51230">
    <property type="entry name" value="Single hybrid motif"/>
    <property type="match status" value="1"/>
</dbReference>
<name>A0A8E3APT2_9RHOB</name>
<dbReference type="PANTHER" id="PTHR23151:SF90">
    <property type="entry name" value="DIHYDROLIPOYLLYSINE-RESIDUE ACETYLTRANSFERASE COMPONENT OF PYRUVATE DEHYDROGENASE COMPLEX, MITOCHONDRIAL-RELATED"/>
    <property type="match status" value="1"/>
</dbReference>
<reference evidence="8 9" key="1">
    <citation type="submission" date="2018-04" db="EMBL/GenBank/DDBJ databases">
        <title>Genomic Encyclopedia of Archaeal and Bacterial Type Strains, Phase II (KMG-II): from individual species to whole genera.</title>
        <authorList>
            <person name="Goeker M."/>
        </authorList>
    </citation>
    <scope>NUCLEOTIDE SEQUENCE [LARGE SCALE GENOMIC DNA]</scope>
    <source>
        <strain evidence="8 9">DSM 19783</strain>
    </source>
</reference>
<dbReference type="Gene3D" id="2.40.50.100">
    <property type="match status" value="1"/>
</dbReference>
<keyword evidence="8" id="KW-0670">Pyruvate</keyword>
<dbReference type="RefSeq" id="WP_108027898.1">
    <property type="nucleotide sequence ID" value="NZ_QAYC01000011.1"/>
</dbReference>
<dbReference type="SUPFAM" id="SSF47005">
    <property type="entry name" value="Peripheral subunit-binding domain of 2-oxo acid dehydrogenase complex"/>
    <property type="match status" value="1"/>
</dbReference>
<dbReference type="Pfam" id="PF00364">
    <property type="entry name" value="Biotin_lipoyl"/>
    <property type="match status" value="1"/>
</dbReference>
<dbReference type="PROSITE" id="PS50968">
    <property type="entry name" value="BIOTINYL_LIPOYL"/>
    <property type="match status" value="1"/>
</dbReference>
<evidence type="ECO:0000256" key="4">
    <source>
        <dbReference type="RuleBase" id="RU003423"/>
    </source>
</evidence>
<keyword evidence="4" id="KW-0012">Acyltransferase</keyword>
<dbReference type="Proteomes" id="UP000244037">
    <property type="component" value="Unassembled WGS sequence"/>
</dbReference>
<gene>
    <name evidence="8" type="ORF">C8N38_11185</name>
</gene>
<keyword evidence="3 4" id="KW-0450">Lipoyl</keyword>
<evidence type="ECO:0000256" key="3">
    <source>
        <dbReference type="ARBA" id="ARBA00022823"/>
    </source>
</evidence>
<dbReference type="InterPro" id="IPR004167">
    <property type="entry name" value="PSBD"/>
</dbReference>
<dbReference type="GO" id="GO:0016746">
    <property type="term" value="F:acyltransferase activity"/>
    <property type="evidence" value="ECO:0007669"/>
    <property type="project" value="UniProtKB-KW"/>
</dbReference>
<feature type="domain" description="Peripheral subunit-binding (PSBD)" evidence="7">
    <location>
        <begin position="120"/>
        <end position="157"/>
    </location>
</feature>
<feature type="region of interest" description="Disordered" evidence="5">
    <location>
        <begin position="87"/>
        <end position="124"/>
    </location>
</feature>
<dbReference type="PROSITE" id="PS00189">
    <property type="entry name" value="LIPOYL"/>
    <property type="match status" value="1"/>
</dbReference>
<dbReference type="PANTHER" id="PTHR23151">
    <property type="entry name" value="DIHYDROLIPOAMIDE ACETYL/SUCCINYL-TRANSFERASE-RELATED"/>
    <property type="match status" value="1"/>
</dbReference>
<dbReference type="Pfam" id="PF00198">
    <property type="entry name" value="2-oxoacid_dh"/>
    <property type="match status" value="1"/>
</dbReference>
<organism evidence="8 9">
    <name type="scientific">Rhodovulum kholense</name>
    <dbReference type="NCBI Taxonomy" id="453584"/>
    <lineage>
        <taxon>Bacteria</taxon>
        <taxon>Pseudomonadati</taxon>
        <taxon>Pseudomonadota</taxon>
        <taxon>Alphaproteobacteria</taxon>
        <taxon>Rhodobacterales</taxon>
        <taxon>Paracoccaceae</taxon>
        <taxon>Rhodovulum</taxon>
    </lineage>
</organism>
<dbReference type="GO" id="GO:0045254">
    <property type="term" value="C:pyruvate dehydrogenase complex"/>
    <property type="evidence" value="ECO:0007669"/>
    <property type="project" value="InterPro"/>
</dbReference>
<feature type="region of interest" description="Disordered" evidence="5">
    <location>
        <begin position="160"/>
        <end position="190"/>
    </location>
</feature>
<evidence type="ECO:0000256" key="1">
    <source>
        <dbReference type="ARBA" id="ARBA00001938"/>
    </source>
</evidence>
<accession>A0A8E3APT2</accession>
<evidence type="ECO:0000259" key="7">
    <source>
        <dbReference type="PROSITE" id="PS51826"/>
    </source>
</evidence>
<dbReference type="EC" id="2.3.1.-" evidence="4"/>
<dbReference type="OrthoDB" id="9805770at2"/>
<sequence length="411" mass="42709">MATELTLPALSAGMEDAVIAAWLVGPGDRVEKGQPLAEVETDKATMELEAEAPGRVGRLAVKAGTRADVGQVIAVLLAEGETLPAPAPEAAASAPAPAPASAPAAMAPAMGPAAEPDRPRASPLARRLATQAGLTLDGLSGSGPKGRIVRVDIERLIASAPKETTAEPAPEPTTATAPIPPGLGPYEARPVSQMRRTIARRLVEAKQTIPHFYLEAEADLEALLTLRTQVNDGREGAARISVNDFIVKAAARALARLPEANVIWRGDELWQLSTIDIAVAVATDGGLMTPILRGADRMSLGTLSAEMKDLAARARAGSLKPEEYQGGGFSVSNLGMYGVRSFSAIVNPPQSCILAAGAAERRPMGRGDQIVLAPVMSLTLSVDHRSVDGALGAQLLAEIRKGLEDPMSLLL</sequence>
<dbReference type="SUPFAM" id="SSF52777">
    <property type="entry name" value="CoA-dependent acyltransferases"/>
    <property type="match status" value="1"/>
</dbReference>
<dbReference type="InterPro" id="IPR000089">
    <property type="entry name" value="Biotin_lipoyl"/>
</dbReference>
<dbReference type="Gene3D" id="4.10.320.10">
    <property type="entry name" value="E3-binding domain"/>
    <property type="match status" value="1"/>
</dbReference>
<dbReference type="Pfam" id="PF02817">
    <property type="entry name" value="E3_binding"/>
    <property type="match status" value="1"/>
</dbReference>
<feature type="compositionally biased region" description="Low complexity" evidence="5">
    <location>
        <begin position="160"/>
        <end position="177"/>
    </location>
</feature>
<dbReference type="InterPro" id="IPR011053">
    <property type="entry name" value="Single_hybrid_motif"/>
</dbReference>
<dbReference type="AlphaFoldDB" id="A0A8E3APT2"/>
<keyword evidence="9" id="KW-1185">Reference proteome</keyword>
<dbReference type="InterPro" id="IPR023213">
    <property type="entry name" value="CAT-like_dom_sf"/>
</dbReference>
<dbReference type="CDD" id="cd06849">
    <property type="entry name" value="lipoyl_domain"/>
    <property type="match status" value="1"/>
</dbReference>
<comment type="caution">
    <text evidence="8">The sequence shown here is derived from an EMBL/GenBank/DDBJ whole genome shotgun (WGS) entry which is preliminary data.</text>
</comment>
<dbReference type="GO" id="GO:0006086">
    <property type="term" value="P:pyruvate decarboxylation to acetyl-CoA"/>
    <property type="evidence" value="ECO:0007669"/>
    <property type="project" value="InterPro"/>
</dbReference>
<evidence type="ECO:0000256" key="2">
    <source>
        <dbReference type="ARBA" id="ARBA00007317"/>
    </source>
</evidence>
<dbReference type="Gene3D" id="3.30.559.10">
    <property type="entry name" value="Chloramphenicol acetyltransferase-like domain"/>
    <property type="match status" value="1"/>
</dbReference>
<comment type="similarity">
    <text evidence="2 4">Belongs to the 2-oxoacid dehydrogenase family.</text>
</comment>
<dbReference type="InterPro" id="IPR003016">
    <property type="entry name" value="2-oxoA_DH_lipoyl-BS"/>
</dbReference>
<evidence type="ECO:0000313" key="9">
    <source>
        <dbReference type="Proteomes" id="UP000244037"/>
    </source>
</evidence>
<proteinExistence type="inferred from homology"/>
<keyword evidence="4 8" id="KW-0808">Transferase</keyword>
<feature type="domain" description="Lipoyl-binding" evidence="6">
    <location>
        <begin position="2"/>
        <end position="77"/>
    </location>
</feature>
<feature type="compositionally biased region" description="Low complexity" evidence="5">
    <location>
        <begin position="88"/>
        <end position="114"/>
    </location>
</feature>
<protein>
    <recommendedName>
        <fullName evidence="4">Dihydrolipoamide acetyltransferase component of pyruvate dehydrogenase complex</fullName>
        <ecNumber evidence="4">2.3.1.-</ecNumber>
    </recommendedName>
</protein>
<comment type="cofactor">
    <cofactor evidence="1 4">
        <name>(R)-lipoate</name>
        <dbReference type="ChEBI" id="CHEBI:83088"/>
    </cofactor>
</comment>
<evidence type="ECO:0000313" key="8">
    <source>
        <dbReference type="EMBL" id="PTW46601.1"/>
    </source>
</evidence>
<dbReference type="InterPro" id="IPR001078">
    <property type="entry name" value="2-oxoacid_DH_actylTfrase"/>
</dbReference>
<evidence type="ECO:0000256" key="5">
    <source>
        <dbReference type="SAM" id="MobiDB-lite"/>
    </source>
</evidence>
<dbReference type="EMBL" id="QAYC01000011">
    <property type="protein sequence ID" value="PTW46601.1"/>
    <property type="molecule type" value="Genomic_DNA"/>
</dbReference>